<comment type="caution">
    <text evidence="6">The sequence shown here is derived from an EMBL/GenBank/DDBJ whole genome shotgun (WGS) entry which is preliminary data.</text>
</comment>
<proteinExistence type="inferred from homology"/>
<evidence type="ECO:0000256" key="3">
    <source>
        <dbReference type="SAM" id="MobiDB-lite"/>
    </source>
</evidence>
<dbReference type="PANTHER" id="PTHR22604:SF105">
    <property type="entry name" value="TRANS-1,2-DIHYDROBENZENE-1,2-DIOL DEHYDROGENASE"/>
    <property type="match status" value="1"/>
</dbReference>
<dbReference type="Gene3D" id="3.40.50.720">
    <property type="entry name" value="NAD(P)-binding Rossmann-like Domain"/>
    <property type="match status" value="1"/>
</dbReference>
<protein>
    <submittedName>
        <fullName evidence="6">Oxidoreductase</fullName>
    </submittedName>
</protein>
<evidence type="ECO:0000256" key="1">
    <source>
        <dbReference type="ARBA" id="ARBA00010928"/>
    </source>
</evidence>
<dbReference type="InterPro" id="IPR050984">
    <property type="entry name" value="Gfo/Idh/MocA_domain"/>
</dbReference>
<dbReference type="AlphaFoldDB" id="A0A918SY80"/>
<keyword evidence="7" id="KW-1185">Reference proteome</keyword>
<dbReference type="Gene3D" id="3.30.360.10">
    <property type="entry name" value="Dihydrodipicolinate Reductase, domain 2"/>
    <property type="match status" value="1"/>
</dbReference>
<reference evidence="6" key="2">
    <citation type="submission" date="2020-09" db="EMBL/GenBank/DDBJ databases">
        <authorList>
            <person name="Sun Q."/>
            <person name="Ohkuma M."/>
        </authorList>
    </citation>
    <scope>NUCLEOTIDE SEQUENCE</scope>
    <source>
        <strain evidence="6">JCM 4518</strain>
    </source>
</reference>
<name>A0A918SY80_9ACTN</name>
<dbReference type="InterPro" id="IPR055170">
    <property type="entry name" value="GFO_IDH_MocA-like_dom"/>
</dbReference>
<organism evidence="6 7">
    <name type="scientific">Streptomyces termitum</name>
    <dbReference type="NCBI Taxonomy" id="67368"/>
    <lineage>
        <taxon>Bacteria</taxon>
        <taxon>Bacillati</taxon>
        <taxon>Actinomycetota</taxon>
        <taxon>Actinomycetes</taxon>
        <taxon>Kitasatosporales</taxon>
        <taxon>Streptomycetaceae</taxon>
        <taxon>Streptomyces</taxon>
    </lineage>
</organism>
<dbReference type="InterPro" id="IPR000683">
    <property type="entry name" value="Gfo/Idh/MocA-like_OxRdtase_N"/>
</dbReference>
<dbReference type="GO" id="GO:0016491">
    <property type="term" value="F:oxidoreductase activity"/>
    <property type="evidence" value="ECO:0007669"/>
    <property type="project" value="UniProtKB-KW"/>
</dbReference>
<sequence length="345" mass="35999">MSGAAVTGRPVRLGVLGCADIAVRRVLPALAGVPGVRLAAVASRDGARAARVTGVFGGDPVEGYGALLARPDVDAVYVPLPAALHAPWVERALAAGKHVLAEKPLTTRVADTVRLVGAARAAGLVLRENVMFVHHPRHHRVRRLLREGAIGEPRALIAAFAIPPRPADDIRYRPELGGGALLDVGSYPLRAARFLLGDGLGVVGATLRTDGAREVDVSGTALLAGPGGVTAQVYFGMEHHYTSRYEVVGSAGRLTVDRAFTPPADLPTTVVVERADGTERLELEPFDQCAGTVDAFVRAVAAGAGTTGDAIVRQAELIADVHRSAGREARPAPRPARDAAEGEDR</sequence>
<dbReference type="SUPFAM" id="SSF55347">
    <property type="entry name" value="Glyceraldehyde-3-phosphate dehydrogenase-like, C-terminal domain"/>
    <property type="match status" value="1"/>
</dbReference>
<evidence type="ECO:0000256" key="2">
    <source>
        <dbReference type="ARBA" id="ARBA00023002"/>
    </source>
</evidence>
<evidence type="ECO:0000313" key="7">
    <source>
        <dbReference type="Proteomes" id="UP000644020"/>
    </source>
</evidence>
<reference evidence="6" key="1">
    <citation type="journal article" date="2014" name="Int. J. Syst. Evol. Microbiol.">
        <title>Complete genome sequence of Corynebacterium casei LMG S-19264T (=DSM 44701T), isolated from a smear-ripened cheese.</title>
        <authorList>
            <consortium name="US DOE Joint Genome Institute (JGI-PGF)"/>
            <person name="Walter F."/>
            <person name="Albersmeier A."/>
            <person name="Kalinowski J."/>
            <person name="Ruckert C."/>
        </authorList>
    </citation>
    <scope>NUCLEOTIDE SEQUENCE</scope>
    <source>
        <strain evidence="6">JCM 4518</strain>
    </source>
</reference>
<evidence type="ECO:0000259" key="5">
    <source>
        <dbReference type="Pfam" id="PF22725"/>
    </source>
</evidence>
<dbReference type="InterPro" id="IPR036291">
    <property type="entry name" value="NAD(P)-bd_dom_sf"/>
</dbReference>
<gene>
    <name evidence="6" type="ORF">GCM10010305_21290</name>
</gene>
<comment type="similarity">
    <text evidence="1">Belongs to the Gfo/Idh/MocA family.</text>
</comment>
<dbReference type="Pfam" id="PF01408">
    <property type="entry name" value="GFO_IDH_MocA"/>
    <property type="match status" value="1"/>
</dbReference>
<feature type="domain" description="Gfo/Idh/MocA-like oxidoreductase N-terminal" evidence="4">
    <location>
        <begin position="12"/>
        <end position="127"/>
    </location>
</feature>
<evidence type="ECO:0000259" key="4">
    <source>
        <dbReference type="Pfam" id="PF01408"/>
    </source>
</evidence>
<feature type="domain" description="GFO/IDH/MocA-like oxidoreductase" evidence="5">
    <location>
        <begin position="139"/>
        <end position="254"/>
    </location>
</feature>
<evidence type="ECO:0000313" key="6">
    <source>
        <dbReference type="EMBL" id="GHA77927.1"/>
    </source>
</evidence>
<feature type="region of interest" description="Disordered" evidence="3">
    <location>
        <begin position="322"/>
        <end position="345"/>
    </location>
</feature>
<dbReference type="Proteomes" id="UP000644020">
    <property type="component" value="Unassembled WGS sequence"/>
</dbReference>
<accession>A0A918SY80</accession>
<dbReference type="PANTHER" id="PTHR22604">
    <property type="entry name" value="OXIDOREDUCTASES"/>
    <property type="match status" value="1"/>
</dbReference>
<dbReference type="Pfam" id="PF22725">
    <property type="entry name" value="GFO_IDH_MocA_C3"/>
    <property type="match status" value="1"/>
</dbReference>
<dbReference type="SUPFAM" id="SSF51735">
    <property type="entry name" value="NAD(P)-binding Rossmann-fold domains"/>
    <property type="match status" value="1"/>
</dbReference>
<keyword evidence="2" id="KW-0560">Oxidoreductase</keyword>
<dbReference type="GO" id="GO:0000166">
    <property type="term" value="F:nucleotide binding"/>
    <property type="evidence" value="ECO:0007669"/>
    <property type="project" value="InterPro"/>
</dbReference>
<dbReference type="EMBL" id="BMUL01000004">
    <property type="protein sequence ID" value="GHA77927.1"/>
    <property type="molecule type" value="Genomic_DNA"/>
</dbReference>